<comment type="caution">
    <text evidence="1">The sequence shown here is derived from an EMBL/GenBank/DDBJ whole genome shotgun (WGS) entry which is preliminary data.</text>
</comment>
<protein>
    <submittedName>
        <fullName evidence="1">Uncharacterized protein</fullName>
    </submittedName>
</protein>
<evidence type="ECO:0000313" key="1">
    <source>
        <dbReference type="EMBL" id="MCQ8279046.1"/>
    </source>
</evidence>
<dbReference type="Proteomes" id="UP001524587">
    <property type="component" value="Unassembled WGS sequence"/>
</dbReference>
<organism evidence="1 2">
    <name type="scientific">Endosaccharibacter trunci</name>
    <dbReference type="NCBI Taxonomy" id="2812733"/>
    <lineage>
        <taxon>Bacteria</taxon>
        <taxon>Pseudomonadati</taxon>
        <taxon>Pseudomonadota</taxon>
        <taxon>Alphaproteobacteria</taxon>
        <taxon>Acetobacterales</taxon>
        <taxon>Acetobacteraceae</taxon>
        <taxon>Endosaccharibacter</taxon>
    </lineage>
</organism>
<gene>
    <name evidence="1" type="ORF">NFI95_11365</name>
</gene>
<evidence type="ECO:0000313" key="2">
    <source>
        <dbReference type="Proteomes" id="UP001524587"/>
    </source>
</evidence>
<reference evidence="1 2" key="1">
    <citation type="submission" date="2022-06" db="EMBL/GenBank/DDBJ databases">
        <title>Endosaccharibacter gen. nov., sp. nov., endophytic bacteria isolated from sugarcane.</title>
        <authorList>
            <person name="Pitiwittayakul N."/>
            <person name="Yukphan P."/>
            <person name="Charoenyingcharoen P."/>
            <person name="Tanasupawat S."/>
        </authorList>
    </citation>
    <scope>NUCLEOTIDE SEQUENCE [LARGE SCALE GENOMIC DNA]</scope>
    <source>
        <strain evidence="1 2">KSS8</strain>
    </source>
</reference>
<sequence length="153" mass="15875">MQTPPASLSLASTPTLVVHGPAELRRAIDAAATARLARLCLLSAPSAACFLGPAWWRALMALGGDQARRCGLSLDDILDCGDAAGRALEALRLGQRVLVLAPSGQWQAVRDRADPLGAVLLPARPQALDLGAAGAERQLAAFLRPHDSQSPSG</sequence>
<proteinExistence type="predicted"/>
<keyword evidence="2" id="KW-1185">Reference proteome</keyword>
<name>A0ABT1WAB0_9PROT</name>
<dbReference type="RefSeq" id="WP_422864522.1">
    <property type="nucleotide sequence ID" value="NZ_JAMSKV010000009.1"/>
</dbReference>
<accession>A0ABT1WAB0</accession>
<dbReference type="EMBL" id="JAMSKV010000009">
    <property type="protein sequence ID" value="MCQ8279046.1"/>
    <property type="molecule type" value="Genomic_DNA"/>
</dbReference>